<dbReference type="RefSeq" id="WP_025848255.1">
    <property type="nucleotide sequence ID" value="NZ_JARLKN010000061.1"/>
</dbReference>
<keyword evidence="4 5" id="KW-0472">Membrane</keyword>
<dbReference type="PANTHER" id="PTHR43847:SF1">
    <property type="entry name" value="BLL3993 PROTEIN"/>
    <property type="match status" value="1"/>
</dbReference>
<dbReference type="Pfam" id="PF04140">
    <property type="entry name" value="ICMT"/>
    <property type="match status" value="1"/>
</dbReference>
<keyword evidence="7" id="KW-1185">Reference proteome</keyword>
<keyword evidence="3 5" id="KW-1133">Transmembrane helix</keyword>
<comment type="caution">
    <text evidence="6">The sequence shown here is derived from an EMBL/GenBank/DDBJ whole genome shotgun (WGS) entry which is preliminary data.</text>
</comment>
<gene>
    <name evidence="6" type="ORF">Q3C12_04670</name>
</gene>
<proteinExistence type="predicted"/>
<evidence type="ECO:0000256" key="1">
    <source>
        <dbReference type="ARBA" id="ARBA00004141"/>
    </source>
</evidence>
<feature type="transmembrane region" description="Helical" evidence="5">
    <location>
        <begin position="129"/>
        <end position="154"/>
    </location>
</feature>
<name>A0ABT8V4B8_9BACL</name>
<dbReference type="EMBL" id="JAUMKJ010000004">
    <property type="protein sequence ID" value="MDO3676286.1"/>
    <property type="molecule type" value="Genomic_DNA"/>
</dbReference>
<comment type="subcellular location">
    <subcellularLocation>
        <location evidence="1">Membrane</location>
        <topology evidence="1">Multi-pass membrane protein</topology>
    </subcellularLocation>
</comment>
<dbReference type="InterPro" id="IPR052527">
    <property type="entry name" value="Metal_cation-efflux_comp"/>
</dbReference>
<evidence type="ECO:0000256" key="3">
    <source>
        <dbReference type="ARBA" id="ARBA00022989"/>
    </source>
</evidence>
<feature type="transmembrane region" description="Helical" evidence="5">
    <location>
        <begin position="42"/>
        <end position="61"/>
    </location>
</feature>
<dbReference type="InterPro" id="IPR007269">
    <property type="entry name" value="ICMT_MeTrfase"/>
</dbReference>
<feature type="transmembrane region" description="Helical" evidence="5">
    <location>
        <begin position="68"/>
        <end position="88"/>
    </location>
</feature>
<evidence type="ECO:0000256" key="4">
    <source>
        <dbReference type="ARBA" id="ARBA00023136"/>
    </source>
</evidence>
<organism evidence="6 7">
    <name type="scientific">Paenibacillus ehimensis</name>
    <dbReference type="NCBI Taxonomy" id="79264"/>
    <lineage>
        <taxon>Bacteria</taxon>
        <taxon>Bacillati</taxon>
        <taxon>Bacillota</taxon>
        <taxon>Bacilli</taxon>
        <taxon>Bacillales</taxon>
        <taxon>Paenibacillaceae</taxon>
        <taxon>Paenibacillus</taxon>
    </lineage>
</organism>
<keyword evidence="2 5" id="KW-0812">Transmembrane</keyword>
<dbReference type="PANTHER" id="PTHR43847">
    <property type="entry name" value="BLL3993 PROTEIN"/>
    <property type="match status" value="1"/>
</dbReference>
<protein>
    <submittedName>
        <fullName evidence="6">Isoprenylcysteine carboxylmethyltransferase family protein</fullName>
    </submittedName>
</protein>
<dbReference type="Gene3D" id="1.20.120.1630">
    <property type="match status" value="1"/>
</dbReference>
<evidence type="ECO:0000256" key="2">
    <source>
        <dbReference type="ARBA" id="ARBA00022692"/>
    </source>
</evidence>
<sequence length="171" mass="19637">MIIGFILLAICLLRVPSALISARNEKRIKASGGTEYGTTNSKLLIIVQGFIYLSCIVFAFINDVQFNVLTIVGLIVYAFSMASLVYVIRTLGPFWTFKLYIAKDHQLVQSPLFKHIRHPNYYMNIIPELIAFALISQAWIVFTPLFVLHLLTLFNRIALEEKVMKETFRQY</sequence>
<reference evidence="6" key="1">
    <citation type="submission" date="2023-07" db="EMBL/GenBank/DDBJ databases">
        <authorList>
            <person name="Aktuganov G."/>
            <person name="Boyko T."/>
            <person name="Delegan Y."/>
            <person name="Galimzianova N."/>
            <person name="Gilvanova E."/>
            <person name="Korobov V."/>
            <person name="Kuzmina L."/>
            <person name="Melentiev A."/>
            <person name="Milman P."/>
            <person name="Ryabova A."/>
            <person name="Stupak E."/>
            <person name="Yasakov T."/>
            <person name="Zharikova N."/>
            <person name="Zhurenko E."/>
        </authorList>
    </citation>
    <scope>NUCLEOTIDE SEQUENCE</scope>
    <source>
        <strain evidence="6">IB-739</strain>
    </source>
</reference>
<dbReference type="Proteomes" id="UP001168883">
    <property type="component" value="Unassembled WGS sequence"/>
</dbReference>
<accession>A0ABT8V4B8</accession>
<evidence type="ECO:0000313" key="7">
    <source>
        <dbReference type="Proteomes" id="UP001168883"/>
    </source>
</evidence>
<evidence type="ECO:0000256" key="5">
    <source>
        <dbReference type="SAM" id="Phobius"/>
    </source>
</evidence>
<evidence type="ECO:0000313" key="6">
    <source>
        <dbReference type="EMBL" id="MDO3676286.1"/>
    </source>
</evidence>